<dbReference type="Pfam" id="PF17906">
    <property type="entry name" value="HTH_48"/>
    <property type="match status" value="1"/>
</dbReference>
<name>G0MVS6_CAEBE</name>
<dbReference type="Proteomes" id="UP000008068">
    <property type="component" value="Unassembled WGS sequence"/>
</dbReference>
<evidence type="ECO:0008006" key="5">
    <source>
        <dbReference type="Google" id="ProtNLM"/>
    </source>
</evidence>
<gene>
    <name evidence="3" type="ORF">CAEBREN_07664</name>
</gene>
<dbReference type="InterPro" id="IPR002900">
    <property type="entry name" value="DUF38/FTH_CAE_spp"/>
</dbReference>
<feature type="domain" description="Mos1 transposase HTH" evidence="2">
    <location>
        <begin position="23"/>
        <end position="54"/>
    </location>
</feature>
<evidence type="ECO:0000313" key="4">
    <source>
        <dbReference type="Proteomes" id="UP000008068"/>
    </source>
</evidence>
<accession>G0MVS6</accession>
<dbReference type="OMA" id="RELEMRF"/>
<organism evidence="4">
    <name type="scientific">Caenorhabditis brenneri</name>
    <name type="common">Nematode worm</name>
    <dbReference type="NCBI Taxonomy" id="135651"/>
    <lineage>
        <taxon>Eukaryota</taxon>
        <taxon>Metazoa</taxon>
        <taxon>Ecdysozoa</taxon>
        <taxon>Nematoda</taxon>
        <taxon>Chromadorea</taxon>
        <taxon>Rhabditida</taxon>
        <taxon>Rhabditina</taxon>
        <taxon>Rhabditomorpha</taxon>
        <taxon>Rhabditoidea</taxon>
        <taxon>Rhabditidae</taxon>
        <taxon>Peloderinae</taxon>
        <taxon>Caenorhabditis</taxon>
    </lineage>
</organism>
<dbReference type="AlphaFoldDB" id="G0MVS6"/>
<sequence>MQKTVRKFSDYLKDNTSINVPPWDSYHEFCQEFGEDFMNFPEFEYRFYRFHNGEKDDFDSSSETPKKTFSDLPVEIIGKFVKKLRPIDSPKLKSRHVEFSMEENKCQIYFGFGTIELKKLENGYQIEDFRNTQTLILSHFDYREGIRNAFLTILGHPKTRIRMFKVEIDSSKEDWLWLTENLKKYLGDSKICAKKFVFDGKKAAPLLPFLSLVKAGALRSLVIYRSTELQHGAYAELAGTEQWGQARKIEISSVFMKGPFYPDQLQYFAHLHWFDVRLSSLTVTELMGFMKSLANSKSFQKCILRGELQFTVDEYAAASNKMLQSKNALREPIEGNRDRELEMRFHDDYFANLIIQRKRKRMMKNSAPKH</sequence>
<evidence type="ECO:0000313" key="3">
    <source>
        <dbReference type="EMBL" id="EGT45310.1"/>
    </source>
</evidence>
<evidence type="ECO:0000259" key="2">
    <source>
        <dbReference type="Pfam" id="PF17906"/>
    </source>
</evidence>
<dbReference type="InParanoid" id="G0MVS6"/>
<dbReference type="HOGENOM" id="CLU_030831_3_3_1"/>
<proteinExistence type="predicted"/>
<feature type="domain" description="DUF38" evidence="1">
    <location>
        <begin position="180"/>
        <end position="305"/>
    </location>
</feature>
<evidence type="ECO:0000259" key="1">
    <source>
        <dbReference type="Pfam" id="PF01827"/>
    </source>
</evidence>
<protein>
    <recommendedName>
        <fullName evidence="5">DUF38 domain-containing protein</fullName>
    </recommendedName>
</protein>
<reference evidence="4" key="1">
    <citation type="submission" date="2011-07" db="EMBL/GenBank/DDBJ databases">
        <authorList>
            <consortium name="Caenorhabditis brenneri Sequencing and Analysis Consortium"/>
            <person name="Wilson R.K."/>
        </authorList>
    </citation>
    <scope>NUCLEOTIDE SEQUENCE [LARGE SCALE GENOMIC DNA]</scope>
    <source>
        <strain evidence="4">PB2801</strain>
    </source>
</reference>
<keyword evidence="4" id="KW-1185">Reference proteome</keyword>
<dbReference type="EMBL" id="GL379815">
    <property type="protein sequence ID" value="EGT45310.1"/>
    <property type="molecule type" value="Genomic_DNA"/>
</dbReference>
<dbReference type="Pfam" id="PF01827">
    <property type="entry name" value="FTH"/>
    <property type="match status" value="1"/>
</dbReference>
<dbReference type="InterPro" id="IPR041426">
    <property type="entry name" value="Mos1_HTH"/>
</dbReference>